<gene>
    <name evidence="2" type="ORF">SAMN05216202_2407</name>
</gene>
<evidence type="ECO:0000313" key="2">
    <source>
        <dbReference type="EMBL" id="SDU96827.1"/>
    </source>
</evidence>
<sequence length="1596" mass="178941">MNIANPPLLFPEILRAHRLDELNAPHELTQADLDWLHHTTLPSHALRSVQVPAMTVETLTLEVGGKASIPLAGCLVISAPGDHPAFLYTPYGGIVKFDSPESVDQRLDEMLSLPLERDDLFRLLSISQRNELHGATTLEKTRRTVHGDVFKTQLASMKKAQDLNDRAMVSELLQAPSLATMLDRILNDKLSNFDHKQARVSLNANKAAGDPKTQQWSRNMPLSDAILTYFHHQGWPGGCDVEFFHPDINDSANNTLHWQTIVKLAARNLLPRLTDCLDAYWDAKSFFNISRRHFLSQFISDRLRSTIIVEREKGYLTDAQSRELHRLFRPSRPDETLMFIETVRLWEYKPHSVELAGTLMISANEHYLYLPSHGFKKVEHHLGFSSALLGSPFTAKRKHTLYSLLSIEERNRFLRFDVPQISGKGVSPPVSESLAGAIIAKQLENLGYALEMSRQDDIDIHALVDKALDIRTLINDSLLDQKAEGHWGTRPAFYANLPPSNFMVHLLQRKLKTYASVQDAFDTEFRLLSHSSNRALRNELRELLSKLCSSFSLGIREEAELRELNGTLSTDAHNLIKTVFAFDPDYPEREKRASVKGFRPDVYSLKLTCTSEGARASFSAANCFLLTERGGLDTPFSGMVILWIPSDGLRLFSSVAHATQQLNHYLLDSRRRFGLLANLTPAQRNPHARYQLEAFELIEGNVLMDRMSSFIEHFAAEHEYLRALKIGDWQLARPEFLQSLNALLSKGAPTNLQNVAYIARANRRQHTLPGWLGTASLEDQHKHIELLEQYRNSVDDNKDYLDGIEPLRTYVARTLKTLLEARFPGTNLDPATLLIAPKLALAGPASSLTDFALNPIDTRHRTGFKISSTSRQKLPDNLNESAITQILLSLDISTTYRGHVLDKLSSSAVDIKQRKHRFYRQLPWQLLQHAHARYLQQYLSPTAFSLISQVLDMPDSIARLATETAKAIIRPLELITTEGAEAVTAPGLYLIGSSVDAKAPHVLYSPYNESHDFTEFADEASIIAAFNTPGSLQDRLIRLLPESQQATFRNLFASTAGHLSEITLASNPISDLLGTLFNDNITLLADMLKTQTDTTRQFDWQTVVHLFSTGIRALGRELPGKLTFIETLKDAYDDFKASSEALREHDWGAGLHNFIAGAAEMVSLGWLNRDDTFGLLDPVSPAAPPPPAVNPTHWQSLTGATRTDLQAFEAIEVSLLNLKRHPSDGTYQASASGIRYAPVLGKVFQVAKAGHGWRIIHEHGEGPMLKHSPKSGRWTLDPAPQSIRYGKVMSRLNDVYSDRQAGGVLNIEARGMAQIRSRYPGHANMIVQAVDTARYYSINALHNLEQVKDGVHPGSRLDTVLKTFLGVRTIDAHLVKKIHTAVAPICQALADPSWEQRNGSRIVIGSLRYIDDHAVAFVLASSKAGRIYLTHHFFNMGLDWYKTAVPDTFNVDAHAQGATLIHELSHLLCGTLDIVYLGAFLPYLDLISTVTHLGQEKYNEQKDQQLNAFSWTTPRARLFKAWDRGTNSLKSLDLFPNHRDTVRKILEITGTTTLHQARDVFLDPRSSDLRIDVMLRNADSLTLFLCELGRQLDPIP</sequence>
<feature type="domain" description="Dermonecrotic toxin N-terminal" evidence="1">
    <location>
        <begin position="802"/>
        <end position="1021"/>
    </location>
</feature>
<accession>A0A1H2MUC4</accession>
<dbReference type="InterPro" id="IPR046673">
    <property type="entry name" value="ToxA_N"/>
</dbReference>
<organism evidence="2 3">
    <name type="scientific">Pseudomonas mucidolens</name>
    <dbReference type="NCBI Taxonomy" id="46679"/>
    <lineage>
        <taxon>Bacteria</taxon>
        <taxon>Pseudomonadati</taxon>
        <taxon>Pseudomonadota</taxon>
        <taxon>Gammaproteobacteria</taxon>
        <taxon>Pseudomonadales</taxon>
        <taxon>Pseudomonadaceae</taxon>
        <taxon>Pseudomonas</taxon>
    </lineage>
</organism>
<proteinExistence type="predicted"/>
<dbReference type="GO" id="GO:0008237">
    <property type="term" value="F:metallopeptidase activity"/>
    <property type="evidence" value="ECO:0007669"/>
    <property type="project" value="InterPro"/>
</dbReference>
<name>A0A1H2MUC4_9PSED</name>
<reference evidence="3" key="1">
    <citation type="submission" date="2016-10" db="EMBL/GenBank/DDBJ databases">
        <authorList>
            <person name="Varghese N."/>
            <person name="Submissions S."/>
        </authorList>
    </citation>
    <scope>NUCLEOTIDE SEQUENCE [LARGE SCALE GENOMIC DNA]</scope>
    <source>
        <strain evidence="3">LMG 2223</strain>
    </source>
</reference>
<dbReference type="InterPro" id="IPR024079">
    <property type="entry name" value="MetalloPept_cat_dom_sf"/>
</dbReference>
<keyword evidence="3" id="KW-1185">Reference proteome</keyword>
<dbReference type="Gene3D" id="3.40.390.10">
    <property type="entry name" value="Collagenase (Catalytic Domain)"/>
    <property type="match status" value="1"/>
</dbReference>
<dbReference type="Pfam" id="PF20178">
    <property type="entry name" value="ToxA_N"/>
    <property type="match status" value="1"/>
</dbReference>
<dbReference type="Proteomes" id="UP000198600">
    <property type="component" value="Chromosome I"/>
</dbReference>
<evidence type="ECO:0000259" key="1">
    <source>
        <dbReference type="Pfam" id="PF20178"/>
    </source>
</evidence>
<protein>
    <recommendedName>
        <fullName evidence="1">Dermonecrotic toxin N-terminal domain-containing protein</fullName>
    </recommendedName>
</protein>
<evidence type="ECO:0000313" key="3">
    <source>
        <dbReference type="Proteomes" id="UP000198600"/>
    </source>
</evidence>
<dbReference type="EMBL" id="LT629802">
    <property type="protein sequence ID" value="SDU96827.1"/>
    <property type="molecule type" value="Genomic_DNA"/>
</dbReference>
<dbReference type="OrthoDB" id="7032306at2"/>